<evidence type="ECO:0000256" key="1">
    <source>
        <dbReference type="ARBA" id="ARBA00001946"/>
    </source>
</evidence>
<evidence type="ECO:0000313" key="6">
    <source>
        <dbReference type="Proteomes" id="UP001446871"/>
    </source>
</evidence>
<dbReference type="EMBL" id="JAQQWM010000004">
    <property type="protein sequence ID" value="KAK8068614.1"/>
    <property type="molecule type" value="Genomic_DNA"/>
</dbReference>
<dbReference type="InterPro" id="IPR034686">
    <property type="entry name" value="Terpene_cyclase-like_2"/>
</dbReference>
<dbReference type="Gene3D" id="1.10.600.10">
    <property type="entry name" value="Farnesyl Diphosphate Synthase"/>
    <property type="match status" value="1"/>
</dbReference>
<proteinExistence type="inferred from homology"/>
<dbReference type="Pfam" id="PF19086">
    <property type="entry name" value="Terpene_syn_C_2"/>
    <property type="match status" value="1"/>
</dbReference>
<gene>
    <name evidence="5" type="ORF">PG996_007726</name>
</gene>
<keyword evidence="4" id="KW-0456">Lyase</keyword>
<dbReference type="InterPro" id="IPR008949">
    <property type="entry name" value="Isoprenoid_synthase_dom_sf"/>
</dbReference>
<accession>A0ABR1VF62</accession>
<protein>
    <recommendedName>
        <fullName evidence="4">Terpene synthase</fullName>
        <ecNumber evidence="4">4.2.3.-</ecNumber>
    </recommendedName>
</protein>
<evidence type="ECO:0000256" key="3">
    <source>
        <dbReference type="ARBA" id="ARBA00022842"/>
    </source>
</evidence>
<name>A0ABR1VF62_9PEZI</name>
<keyword evidence="4" id="KW-0479">Metal-binding</keyword>
<dbReference type="EC" id="4.2.3.-" evidence="4"/>
<comment type="caution">
    <text evidence="5">The sequence shown here is derived from an EMBL/GenBank/DDBJ whole genome shotgun (WGS) entry which is preliminary data.</text>
</comment>
<keyword evidence="3 4" id="KW-0460">Magnesium</keyword>
<dbReference type="SUPFAM" id="SSF48576">
    <property type="entry name" value="Terpenoid synthases"/>
    <property type="match status" value="1"/>
</dbReference>
<dbReference type="Proteomes" id="UP001446871">
    <property type="component" value="Unassembled WGS sequence"/>
</dbReference>
<reference evidence="5 6" key="1">
    <citation type="submission" date="2023-01" db="EMBL/GenBank/DDBJ databases">
        <title>Analysis of 21 Apiospora genomes using comparative genomics revels a genus with tremendous synthesis potential of carbohydrate active enzymes and secondary metabolites.</title>
        <authorList>
            <person name="Sorensen T."/>
        </authorList>
    </citation>
    <scope>NUCLEOTIDE SEQUENCE [LARGE SCALE GENOMIC DNA]</scope>
    <source>
        <strain evidence="5 6">CBS 83171</strain>
    </source>
</reference>
<comment type="similarity">
    <text evidence="2 4">Belongs to the terpene synthase family.</text>
</comment>
<dbReference type="PANTHER" id="PTHR35201">
    <property type="entry name" value="TERPENE SYNTHASE"/>
    <property type="match status" value="1"/>
</dbReference>
<keyword evidence="6" id="KW-1185">Reference proteome</keyword>
<organism evidence="5 6">
    <name type="scientific">Apiospora saccharicola</name>
    <dbReference type="NCBI Taxonomy" id="335842"/>
    <lineage>
        <taxon>Eukaryota</taxon>
        <taxon>Fungi</taxon>
        <taxon>Dikarya</taxon>
        <taxon>Ascomycota</taxon>
        <taxon>Pezizomycotina</taxon>
        <taxon>Sordariomycetes</taxon>
        <taxon>Xylariomycetidae</taxon>
        <taxon>Amphisphaeriales</taxon>
        <taxon>Apiosporaceae</taxon>
        <taxon>Apiospora</taxon>
    </lineage>
</organism>
<dbReference type="SFLD" id="SFLDS00005">
    <property type="entry name" value="Isoprenoid_Synthase_Type_I"/>
    <property type="match status" value="1"/>
</dbReference>
<evidence type="ECO:0000256" key="2">
    <source>
        <dbReference type="ARBA" id="ARBA00006333"/>
    </source>
</evidence>
<evidence type="ECO:0000256" key="4">
    <source>
        <dbReference type="RuleBase" id="RU366034"/>
    </source>
</evidence>
<evidence type="ECO:0000313" key="5">
    <source>
        <dbReference type="EMBL" id="KAK8068614.1"/>
    </source>
</evidence>
<dbReference type="SFLD" id="SFLDG01020">
    <property type="entry name" value="Terpene_Cyclase_Like_2"/>
    <property type="match status" value="1"/>
</dbReference>
<sequence length="432" mass="48979">MSITQTLGFLADSKPIHSLAKVLLGQNSLKKTSLSILYRLKVALTQMYHTPAVRMEADDDITDEITKVYNGLEGKTLHLPDLRPVYAGWAEGRNRHYERLLPVINEYIDKYIDDAKFAKKLKAVDLAAFTAVIYPDTEWDRLVTMGILCFFLFAFDDMIDKEIDPNVPDFASDMNSANQFRDETVLYIKSQLESPKPRRRSSLFPQAGQVNPQQLPYHKLLPSFVPIAKACTATAPTQINRPLLAQDLEDFFLSNGPEQKFRLAGTFPTIDEYWAFRHGTGAVFIFAALAQYMADTHLPSDLAWNDEVSVMRFEMSLQPILCNDLFSLKKEMREGTASNLVPITIHEKGASLQEAADSVVEQMYRSAERFGAAAASLRAKSQGCDGETRTELERFVATFESFQTGCFRFYMESRRFGIMEYRQEDGSFDIPL</sequence>
<dbReference type="PANTHER" id="PTHR35201:SF4">
    <property type="entry name" value="BETA-PINACENE SYNTHASE-RELATED"/>
    <property type="match status" value="1"/>
</dbReference>
<comment type="cofactor">
    <cofactor evidence="1 4">
        <name>Mg(2+)</name>
        <dbReference type="ChEBI" id="CHEBI:18420"/>
    </cofactor>
</comment>